<dbReference type="HOGENOM" id="CLU_077442_2_0_1"/>
<keyword evidence="3" id="KW-1185">Reference proteome</keyword>
<protein>
    <submittedName>
        <fullName evidence="2">Uncharacterized protein</fullName>
    </submittedName>
</protein>
<dbReference type="EMBL" id="KL198071">
    <property type="protein sequence ID" value="KDQ10114.1"/>
    <property type="molecule type" value="Genomic_DNA"/>
</dbReference>
<feature type="compositionally biased region" description="Basic and acidic residues" evidence="1">
    <location>
        <begin position="1"/>
        <end position="19"/>
    </location>
</feature>
<proteinExistence type="predicted"/>
<evidence type="ECO:0000313" key="3">
    <source>
        <dbReference type="Proteomes" id="UP000027195"/>
    </source>
</evidence>
<dbReference type="PANTHER" id="PTHR35332">
    <property type="entry name" value="REGULATION OF ENOLASE PROTEIN 1"/>
    <property type="match status" value="1"/>
</dbReference>
<reference evidence="3" key="1">
    <citation type="journal article" date="2014" name="Proc. Natl. Acad. Sci. U.S.A.">
        <title>Extensive sampling of basidiomycete genomes demonstrates inadequacy of the white-rot/brown-rot paradigm for wood decay fungi.</title>
        <authorList>
            <person name="Riley R."/>
            <person name="Salamov A.A."/>
            <person name="Brown D.W."/>
            <person name="Nagy L.G."/>
            <person name="Floudas D."/>
            <person name="Held B.W."/>
            <person name="Levasseur A."/>
            <person name="Lombard V."/>
            <person name="Morin E."/>
            <person name="Otillar R."/>
            <person name="Lindquist E.A."/>
            <person name="Sun H."/>
            <person name="LaButti K.M."/>
            <person name="Schmutz J."/>
            <person name="Jabbour D."/>
            <person name="Luo H."/>
            <person name="Baker S.E."/>
            <person name="Pisabarro A.G."/>
            <person name="Walton J.D."/>
            <person name="Blanchette R.A."/>
            <person name="Henrissat B."/>
            <person name="Martin F."/>
            <person name="Cullen D."/>
            <person name="Hibbett D.S."/>
            <person name="Grigoriev I.V."/>
        </authorList>
    </citation>
    <scope>NUCLEOTIDE SEQUENCE [LARGE SCALE GENOMIC DNA]</scope>
    <source>
        <strain evidence="3">FD-172 SS1</strain>
    </source>
</reference>
<dbReference type="PANTHER" id="PTHR35332:SF2">
    <property type="entry name" value="REGULATION OF ENOLASE PROTEIN 1"/>
    <property type="match status" value="1"/>
</dbReference>
<dbReference type="AlphaFoldDB" id="A0A067M3G9"/>
<dbReference type="OrthoDB" id="42525at2759"/>
<dbReference type="STRING" id="930990.A0A067M3G9"/>
<dbReference type="InterPro" id="IPR009784">
    <property type="entry name" value="DUF1349"/>
</dbReference>
<evidence type="ECO:0000313" key="2">
    <source>
        <dbReference type="EMBL" id="KDQ10114.1"/>
    </source>
</evidence>
<gene>
    <name evidence="2" type="ORF">BOTBODRAFT_36544</name>
</gene>
<dbReference type="Proteomes" id="UP000027195">
    <property type="component" value="Unassembled WGS sequence"/>
</dbReference>
<accession>A0A067M3G9</accession>
<dbReference type="InParanoid" id="A0A067M3G9"/>
<feature type="region of interest" description="Disordered" evidence="1">
    <location>
        <begin position="1"/>
        <end position="20"/>
    </location>
</feature>
<evidence type="ECO:0000256" key="1">
    <source>
        <dbReference type="SAM" id="MobiDB-lite"/>
    </source>
</evidence>
<dbReference type="Pfam" id="PF07081">
    <property type="entry name" value="DUF1349"/>
    <property type="match status" value="1"/>
</dbReference>
<organism evidence="2 3">
    <name type="scientific">Botryobasidium botryosum (strain FD-172 SS1)</name>
    <dbReference type="NCBI Taxonomy" id="930990"/>
    <lineage>
        <taxon>Eukaryota</taxon>
        <taxon>Fungi</taxon>
        <taxon>Dikarya</taxon>
        <taxon>Basidiomycota</taxon>
        <taxon>Agaricomycotina</taxon>
        <taxon>Agaricomycetes</taxon>
        <taxon>Cantharellales</taxon>
        <taxon>Botryobasidiaceae</taxon>
        <taxon>Botryobasidium</taxon>
    </lineage>
</organism>
<dbReference type="Gene3D" id="2.60.120.200">
    <property type="match status" value="1"/>
</dbReference>
<sequence length="208" mass="23138">MSEHTFELHNPHSNEESVKEALSTGKSFNFRAPPGTDLWRKPPSRDVANAPLLLTGNHVVNFHRARVTVRANWSRQYDQAGLVFLQPDPIWKRPWVKTGIEFYEGQCSVSTVAAKGSADWSLAPMQGDTITIEIAREKIDKAAGTGSSLWVYVVHGEKKYAAREITWAFDGLDESAILQVGVYVARPKKLSDGDKEELVASFEGLIVE</sequence>
<name>A0A067M3G9_BOTB1</name>